<keyword evidence="1" id="KW-0812">Transmembrane</keyword>
<evidence type="ECO:0000313" key="2">
    <source>
        <dbReference type="EMBL" id="NGO40213.1"/>
    </source>
</evidence>
<evidence type="ECO:0000313" key="3">
    <source>
        <dbReference type="Proteomes" id="UP000477311"/>
    </source>
</evidence>
<reference evidence="2 3" key="1">
    <citation type="submission" date="2020-02" db="EMBL/GenBank/DDBJ databases">
        <title>Draft genome sequence of Limisphaera ngatamarikiensis NGM72.4T, a thermophilic Verrucomicrobia grouped in subdivision 3.</title>
        <authorList>
            <person name="Carere C.R."/>
            <person name="Steen J."/>
            <person name="Hugenholtz P."/>
            <person name="Stott M.B."/>
        </authorList>
    </citation>
    <scope>NUCLEOTIDE SEQUENCE [LARGE SCALE GENOMIC DNA]</scope>
    <source>
        <strain evidence="2 3">NGM72.4</strain>
    </source>
</reference>
<name>A0A6M1RRD5_9BACT</name>
<evidence type="ECO:0000256" key="1">
    <source>
        <dbReference type="SAM" id="Phobius"/>
    </source>
</evidence>
<feature type="transmembrane region" description="Helical" evidence="1">
    <location>
        <begin position="6"/>
        <end position="23"/>
    </location>
</feature>
<feature type="transmembrane region" description="Helical" evidence="1">
    <location>
        <begin position="74"/>
        <end position="97"/>
    </location>
</feature>
<organism evidence="2 3">
    <name type="scientific">Limisphaera ngatamarikiensis</name>
    <dbReference type="NCBI Taxonomy" id="1324935"/>
    <lineage>
        <taxon>Bacteria</taxon>
        <taxon>Pseudomonadati</taxon>
        <taxon>Verrucomicrobiota</taxon>
        <taxon>Verrucomicrobiia</taxon>
        <taxon>Limisphaerales</taxon>
        <taxon>Limisphaeraceae</taxon>
        <taxon>Limisphaera</taxon>
    </lineage>
</organism>
<dbReference type="AlphaFoldDB" id="A0A6M1RRD5"/>
<keyword evidence="1" id="KW-1133">Transmembrane helix</keyword>
<comment type="caution">
    <text evidence="2">The sequence shown here is derived from an EMBL/GenBank/DDBJ whole genome shotgun (WGS) entry which is preliminary data.</text>
</comment>
<gene>
    <name evidence="2" type="ORF">G4L39_12535</name>
</gene>
<protein>
    <submittedName>
        <fullName evidence="2">Uncharacterized protein</fullName>
    </submittedName>
</protein>
<sequence length="107" mass="11657">MVPVAIFVLLTALSGAYFTSIGCRHALARHHRPGWHWALVGTLITTVLTTLAFGQGDLFDPSRWDKGKVPFWQMIGTISSAAAMSAFVASVIVVLACRLKFRNDTVP</sequence>
<dbReference type="EMBL" id="JAAKYA010000082">
    <property type="protein sequence ID" value="NGO40213.1"/>
    <property type="molecule type" value="Genomic_DNA"/>
</dbReference>
<dbReference type="Proteomes" id="UP000477311">
    <property type="component" value="Unassembled WGS sequence"/>
</dbReference>
<keyword evidence="3" id="KW-1185">Reference proteome</keyword>
<accession>A0A6M1RRD5</accession>
<proteinExistence type="predicted"/>
<keyword evidence="1" id="KW-0472">Membrane</keyword>
<dbReference type="RefSeq" id="WP_165108569.1">
    <property type="nucleotide sequence ID" value="NZ_JAAKYA010000082.1"/>
</dbReference>
<feature type="transmembrane region" description="Helical" evidence="1">
    <location>
        <begin position="35"/>
        <end position="54"/>
    </location>
</feature>